<evidence type="ECO:0000256" key="2">
    <source>
        <dbReference type="ARBA" id="ARBA00023125"/>
    </source>
</evidence>
<dbReference type="PROSITE" id="PS50043">
    <property type="entry name" value="HTH_LUXR_2"/>
    <property type="match status" value="1"/>
</dbReference>
<keyword evidence="1" id="KW-0805">Transcription regulation</keyword>
<keyword evidence="2" id="KW-0238">DNA-binding</keyword>
<keyword evidence="3" id="KW-0804">Transcription</keyword>
<dbReference type="PANTHER" id="PTHR44688:SF16">
    <property type="entry name" value="DNA-BINDING TRANSCRIPTIONAL ACTIVATOR DEVR_DOSR"/>
    <property type="match status" value="1"/>
</dbReference>
<reference evidence="5 6" key="1">
    <citation type="submission" date="2023-02" db="EMBL/GenBank/DDBJ databases">
        <title>Evolution of Hrp T3SS in non-pathogenic Pseudomonas fluorescens.</title>
        <authorList>
            <person name="Liao K."/>
            <person name="Wei H."/>
            <person name="Gu Y."/>
        </authorList>
    </citation>
    <scope>NUCLEOTIDE SEQUENCE [LARGE SCALE GENOMIC DNA]</scope>
    <source>
        <strain evidence="5 6">FP1935</strain>
    </source>
</reference>
<dbReference type="EMBL" id="CP117454">
    <property type="protein sequence ID" value="WLG83646.1"/>
    <property type="molecule type" value="Genomic_DNA"/>
</dbReference>
<name>A0ABY9EUI5_9PSED</name>
<dbReference type="Gene3D" id="1.10.10.10">
    <property type="entry name" value="Winged helix-like DNA-binding domain superfamily/Winged helix DNA-binding domain"/>
    <property type="match status" value="1"/>
</dbReference>
<dbReference type="InterPro" id="IPR000792">
    <property type="entry name" value="Tscrpt_reg_LuxR_C"/>
</dbReference>
<dbReference type="InterPro" id="IPR016032">
    <property type="entry name" value="Sig_transdc_resp-reg_C-effctor"/>
</dbReference>
<sequence length="63" mass="7088">MTEQEREILRWCSKGKTSWEISAIFNCAEANINFHIGKVIRKFGVTSRRAAVLLAINAGLIQP</sequence>
<accession>A0ABY9EUI5</accession>
<evidence type="ECO:0000256" key="1">
    <source>
        <dbReference type="ARBA" id="ARBA00023015"/>
    </source>
</evidence>
<dbReference type="Proteomes" id="UP001239418">
    <property type="component" value="Chromosome"/>
</dbReference>
<dbReference type="RefSeq" id="WP_305446608.1">
    <property type="nucleotide sequence ID" value="NZ_CP117454.1"/>
</dbReference>
<dbReference type="SUPFAM" id="SSF46894">
    <property type="entry name" value="C-terminal effector domain of the bipartite response regulators"/>
    <property type="match status" value="1"/>
</dbReference>
<dbReference type="Pfam" id="PF00196">
    <property type="entry name" value="GerE"/>
    <property type="match status" value="1"/>
</dbReference>
<evidence type="ECO:0000259" key="4">
    <source>
        <dbReference type="PROSITE" id="PS50043"/>
    </source>
</evidence>
<feature type="domain" description="HTH luxR-type" evidence="4">
    <location>
        <begin position="1"/>
        <end position="59"/>
    </location>
</feature>
<evidence type="ECO:0000313" key="5">
    <source>
        <dbReference type="EMBL" id="WLG83646.1"/>
    </source>
</evidence>
<dbReference type="PRINTS" id="PR00038">
    <property type="entry name" value="HTHLUXR"/>
</dbReference>
<dbReference type="InterPro" id="IPR036388">
    <property type="entry name" value="WH-like_DNA-bd_sf"/>
</dbReference>
<protein>
    <submittedName>
        <fullName evidence="5">LuxR family transcriptional regulator</fullName>
    </submittedName>
</protein>
<dbReference type="CDD" id="cd06170">
    <property type="entry name" value="LuxR_C_like"/>
    <property type="match status" value="1"/>
</dbReference>
<gene>
    <name evidence="5" type="ORF">PSH97_21420</name>
</gene>
<evidence type="ECO:0000256" key="3">
    <source>
        <dbReference type="ARBA" id="ARBA00023163"/>
    </source>
</evidence>
<organism evidence="5 6">
    <name type="scientific">Pseudomonas cucumis</name>
    <dbReference type="NCBI Taxonomy" id="2954082"/>
    <lineage>
        <taxon>Bacteria</taxon>
        <taxon>Pseudomonadati</taxon>
        <taxon>Pseudomonadota</taxon>
        <taxon>Gammaproteobacteria</taxon>
        <taxon>Pseudomonadales</taxon>
        <taxon>Pseudomonadaceae</taxon>
        <taxon>Pseudomonas</taxon>
    </lineage>
</organism>
<keyword evidence="6" id="KW-1185">Reference proteome</keyword>
<dbReference type="SMART" id="SM00421">
    <property type="entry name" value="HTH_LUXR"/>
    <property type="match status" value="1"/>
</dbReference>
<dbReference type="PANTHER" id="PTHR44688">
    <property type="entry name" value="DNA-BINDING TRANSCRIPTIONAL ACTIVATOR DEVR_DOSR"/>
    <property type="match status" value="1"/>
</dbReference>
<evidence type="ECO:0000313" key="6">
    <source>
        <dbReference type="Proteomes" id="UP001239418"/>
    </source>
</evidence>
<proteinExistence type="predicted"/>